<keyword evidence="3 5" id="KW-1133">Transmembrane helix</keyword>
<dbReference type="InterPro" id="IPR057282">
    <property type="entry name" value="RETREG1-3-like_RHD"/>
</dbReference>
<dbReference type="GO" id="GO:0005783">
    <property type="term" value="C:endoplasmic reticulum"/>
    <property type="evidence" value="ECO:0007669"/>
    <property type="project" value="UniProtKB-ARBA"/>
</dbReference>
<gene>
    <name evidence="7" type="ORF">HZH66_008616</name>
</gene>
<dbReference type="InterPro" id="IPR052114">
    <property type="entry name" value="ER_autophagy_membrane_reg"/>
</dbReference>
<dbReference type="PANTHER" id="PTHR20952:SF4">
    <property type="entry name" value="RETICULOPHAGY REGULATOR 2"/>
    <property type="match status" value="1"/>
</dbReference>
<keyword evidence="8" id="KW-1185">Reference proteome</keyword>
<organism evidence="7 8">
    <name type="scientific">Vespula vulgaris</name>
    <name type="common">Yellow jacket</name>
    <name type="synonym">Wasp</name>
    <dbReference type="NCBI Taxonomy" id="7454"/>
    <lineage>
        <taxon>Eukaryota</taxon>
        <taxon>Metazoa</taxon>
        <taxon>Ecdysozoa</taxon>
        <taxon>Arthropoda</taxon>
        <taxon>Hexapoda</taxon>
        <taxon>Insecta</taxon>
        <taxon>Pterygota</taxon>
        <taxon>Neoptera</taxon>
        <taxon>Endopterygota</taxon>
        <taxon>Hymenoptera</taxon>
        <taxon>Apocrita</taxon>
        <taxon>Aculeata</taxon>
        <taxon>Vespoidea</taxon>
        <taxon>Vespidae</taxon>
        <taxon>Vespinae</taxon>
        <taxon>Vespula</taxon>
    </lineage>
</organism>
<accession>A0A834JQ66</accession>
<protein>
    <recommendedName>
        <fullName evidence="6">RETREG1-3/ARL6IP-like N-terminal reticulon-homology domain-containing protein</fullName>
    </recommendedName>
</protein>
<feature type="transmembrane region" description="Helical" evidence="5">
    <location>
        <begin position="207"/>
        <end position="225"/>
    </location>
</feature>
<reference evidence="7" key="1">
    <citation type="journal article" date="2020" name="G3 (Bethesda)">
        <title>High-Quality Assemblies for Three Invasive Social Wasps from the &lt;i&gt;Vespula&lt;/i&gt; Genus.</title>
        <authorList>
            <person name="Harrop T.W.R."/>
            <person name="Guhlin J."/>
            <person name="McLaughlin G.M."/>
            <person name="Permina E."/>
            <person name="Stockwell P."/>
            <person name="Gilligan J."/>
            <person name="Le Lec M.F."/>
            <person name="Gruber M.A.M."/>
            <person name="Quinn O."/>
            <person name="Lovegrove M."/>
            <person name="Duncan E.J."/>
            <person name="Remnant E.J."/>
            <person name="Van Eeckhoven J."/>
            <person name="Graham B."/>
            <person name="Knapp R.A."/>
            <person name="Langford K.W."/>
            <person name="Kronenberg Z."/>
            <person name="Press M.O."/>
            <person name="Eacker S.M."/>
            <person name="Wilson-Rankin E.E."/>
            <person name="Purcell J."/>
            <person name="Lester P.J."/>
            <person name="Dearden P.K."/>
        </authorList>
    </citation>
    <scope>NUCLEOTIDE SEQUENCE</scope>
    <source>
        <strain evidence="7">Marl-1</strain>
    </source>
</reference>
<feature type="transmembrane region" description="Helical" evidence="5">
    <location>
        <begin position="183"/>
        <end position="201"/>
    </location>
</feature>
<evidence type="ECO:0000313" key="7">
    <source>
        <dbReference type="EMBL" id="KAF7392783.1"/>
    </source>
</evidence>
<evidence type="ECO:0000256" key="2">
    <source>
        <dbReference type="ARBA" id="ARBA00022692"/>
    </source>
</evidence>
<name>A0A834JQ66_VESVU</name>
<keyword evidence="2 5" id="KW-0812">Transmembrane</keyword>
<dbReference type="GO" id="GO:0016020">
    <property type="term" value="C:membrane"/>
    <property type="evidence" value="ECO:0007669"/>
    <property type="project" value="UniProtKB-SubCell"/>
</dbReference>
<feature type="transmembrane region" description="Helical" evidence="5">
    <location>
        <begin position="92"/>
        <end position="116"/>
    </location>
</feature>
<evidence type="ECO:0000313" key="8">
    <source>
        <dbReference type="Proteomes" id="UP000614350"/>
    </source>
</evidence>
<comment type="subcellular location">
    <subcellularLocation>
        <location evidence="1">Membrane</location>
        <topology evidence="1">Multi-pass membrane protein</topology>
    </subcellularLocation>
</comment>
<dbReference type="PANTHER" id="PTHR20952">
    <property type="entry name" value="ADP-RIBOSYLATION-LIKE FACTOR 6-INTERACTING PROTEIN"/>
    <property type="match status" value="1"/>
</dbReference>
<evidence type="ECO:0000256" key="3">
    <source>
        <dbReference type="ARBA" id="ARBA00022989"/>
    </source>
</evidence>
<dbReference type="EMBL" id="JACSEA010000009">
    <property type="protein sequence ID" value="KAF7392783.1"/>
    <property type="molecule type" value="Genomic_DNA"/>
</dbReference>
<dbReference type="Proteomes" id="UP000614350">
    <property type="component" value="Unassembled WGS sequence"/>
</dbReference>
<evidence type="ECO:0000256" key="5">
    <source>
        <dbReference type="SAM" id="Phobius"/>
    </source>
</evidence>
<evidence type="ECO:0000256" key="1">
    <source>
        <dbReference type="ARBA" id="ARBA00004141"/>
    </source>
</evidence>
<dbReference type="Pfam" id="PF24456">
    <property type="entry name" value="RHD_RETREG1-3"/>
    <property type="match status" value="1"/>
</dbReference>
<evidence type="ECO:0000259" key="6">
    <source>
        <dbReference type="Pfam" id="PF24456"/>
    </source>
</evidence>
<sequence length="371" mass="41515">MERLSKIACYFRWLRSPPSPPPPLPPSSSLVATEAAPAASSLSPSCDVTKMSLEADTTRNSSVVDEDYDDECRNNVCDIEALRKFCGVLENILLWENSVNSITVVFVFNILFWGIVILEIRGFAVASSAALVVVLCYRNLEAQAHEENKKKLVSHTKAEQIEKIGRKIKSVLQNIKQLRKDQPGTFCTAVCTISLGLWIIGRTINGVLLAYMICMSILLVPALLLKLPGKVISHKEWDSEVEEFLPVVTEDNLQLLKRAGESGDHSPTPSSLQSDIQNDFFNDDKLVDLRMPSHEDESIDEVELSELELSAEEADIGGIKFQSRHFEKGSSSEEEIDFRQEMLKNIFNPNDESDNEFEIIDRQEVANINNA</sequence>
<feature type="domain" description="RETREG1-3/ARL6IP-like N-terminal reticulon-homology" evidence="6">
    <location>
        <begin position="88"/>
        <end position="224"/>
    </location>
</feature>
<keyword evidence="4 5" id="KW-0472">Membrane</keyword>
<dbReference type="AlphaFoldDB" id="A0A834JQ66"/>
<comment type="caution">
    <text evidence="7">The sequence shown here is derived from an EMBL/GenBank/DDBJ whole genome shotgun (WGS) entry which is preliminary data.</text>
</comment>
<proteinExistence type="predicted"/>
<evidence type="ECO:0000256" key="4">
    <source>
        <dbReference type="ARBA" id="ARBA00023136"/>
    </source>
</evidence>